<dbReference type="KEGG" id="tun:J9260_15465"/>
<sequence length="89" mass="10523">MNVTCDPKKDALNIRSHHISLNEAKRMEWDTFIAREDTRFAYGEMRMIGFGYIGMTLYCLVYVEHDEENWRAISLREATKKEINDYAKA</sequence>
<accession>A0A975F9X7</accession>
<dbReference type="Gene3D" id="3.10.450.530">
    <property type="entry name" value="Ribonuclease toxin, BrnT, of type II toxin-antitoxin system"/>
    <property type="match status" value="1"/>
</dbReference>
<organism evidence="1 2">
    <name type="scientific">Thiothrix unzii</name>
    <dbReference type="NCBI Taxonomy" id="111769"/>
    <lineage>
        <taxon>Bacteria</taxon>
        <taxon>Pseudomonadati</taxon>
        <taxon>Pseudomonadota</taxon>
        <taxon>Gammaproteobacteria</taxon>
        <taxon>Thiotrichales</taxon>
        <taxon>Thiotrichaceae</taxon>
        <taxon>Thiothrix</taxon>
    </lineage>
</organism>
<dbReference type="InterPro" id="IPR038573">
    <property type="entry name" value="BrnT_sf"/>
</dbReference>
<dbReference type="AlphaFoldDB" id="A0A975F9X7"/>
<dbReference type="EMBL" id="CP072793">
    <property type="protein sequence ID" value="QTR53085.1"/>
    <property type="molecule type" value="Genomic_DNA"/>
</dbReference>
<dbReference type="InterPro" id="IPR007460">
    <property type="entry name" value="BrnT_toxin"/>
</dbReference>
<keyword evidence="2" id="KW-1185">Reference proteome</keyword>
<evidence type="ECO:0000313" key="1">
    <source>
        <dbReference type="EMBL" id="QTR53085.1"/>
    </source>
</evidence>
<evidence type="ECO:0000313" key="2">
    <source>
        <dbReference type="Proteomes" id="UP000672009"/>
    </source>
</evidence>
<name>A0A975F9X7_9GAMM</name>
<dbReference type="Pfam" id="PF04365">
    <property type="entry name" value="BrnT_toxin"/>
    <property type="match status" value="1"/>
</dbReference>
<reference evidence="1" key="1">
    <citation type="submission" date="2021-04" db="EMBL/GenBank/DDBJ databases">
        <title>Genomics, taxonomy and metabolism of representatives of sulfur bacteria of the genus Thiothrix: Thiothrix fructosivorans QT, Thiothrix unzii A1T and three new species, Thiothrix subterranea sp. nov., Thiothrix litoralis sp. nov. and 'Candidatus Thiothrix anitrata' sp. nov.</title>
        <authorList>
            <person name="Ravin N.V."/>
            <person name="Smolyakov D."/>
            <person name="Rudenko T.S."/>
            <person name="Mardanov A.V."/>
            <person name="Beletsky A.V."/>
            <person name="Markov N.D."/>
            <person name="Fomenkov A.I."/>
            <person name="Roberts R.J."/>
            <person name="Karnachuk O.V."/>
            <person name="Novikov A."/>
            <person name="Grabovich M.Y."/>
        </authorList>
    </citation>
    <scope>NUCLEOTIDE SEQUENCE</scope>
    <source>
        <strain evidence="1">A1</strain>
    </source>
</reference>
<dbReference type="RefSeq" id="WP_210218612.1">
    <property type="nucleotide sequence ID" value="NZ_CP072793.1"/>
</dbReference>
<gene>
    <name evidence="1" type="ORF">J9260_15465</name>
</gene>
<proteinExistence type="predicted"/>
<dbReference type="Proteomes" id="UP000672009">
    <property type="component" value="Chromosome"/>
</dbReference>
<protein>
    <submittedName>
        <fullName evidence="1">BrnT family toxin</fullName>
    </submittedName>
</protein>